<dbReference type="RefSeq" id="WP_187524975.1">
    <property type="nucleotide sequence ID" value="NZ_JACRTA010000001.1"/>
</dbReference>
<dbReference type="PROSITE" id="PS50879">
    <property type="entry name" value="RNASE_H_1"/>
    <property type="match status" value="1"/>
</dbReference>
<evidence type="ECO:0000313" key="12">
    <source>
        <dbReference type="EMBL" id="MBC8567769.1"/>
    </source>
</evidence>
<dbReference type="SUPFAM" id="SSF53098">
    <property type="entry name" value="Ribonuclease H-like"/>
    <property type="match status" value="1"/>
</dbReference>
<reference evidence="12" key="1">
    <citation type="submission" date="2020-08" db="EMBL/GenBank/DDBJ databases">
        <title>Genome public.</title>
        <authorList>
            <person name="Liu C."/>
            <person name="Sun Q."/>
        </authorList>
    </citation>
    <scope>NUCLEOTIDE SEQUENCE</scope>
    <source>
        <strain evidence="12">NSJ-24</strain>
    </source>
</reference>
<evidence type="ECO:0000256" key="5">
    <source>
        <dbReference type="ARBA" id="ARBA00012180"/>
    </source>
</evidence>
<dbReference type="InterPro" id="IPR050092">
    <property type="entry name" value="RNase_H"/>
</dbReference>
<dbReference type="EC" id="3.1.26.4" evidence="5"/>
<dbReference type="PANTHER" id="PTHR10642:SF26">
    <property type="entry name" value="RIBONUCLEASE H1"/>
    <property type="match status" value="1"/>
</dbReference>
<comment type="catalytic activity">
    <reaction evidence="1">
        <text>Endonucleolytic cleavage to 5'-phosphomonoester.</text>
        <dbReference type="EC" id="3.1.26.4"/>
    </reaction>
</comment>
<keyword evidence="13" id="KW-1185">Reference proteome</keyword>
<dbReference type="PANTHER" id="PTHR10642">
    <property type="entry name" value="RIBONUCLEASE H1"/>
    <property type="match status" value="1"/>
</dbReference>
<evidence type="ECO:0000256" key="4">
    <source>
        <dbReference type="ARBA" id="ARBA00011245"/>
    </source>
</evidence>
<evidence type="ECO:0000256" key="7">
    <source>
        <dbReference type="ARBA" id="ARBA00022723"/>
    </source>
</evidence>
<dbReference type="InterPro" id="IPR002156">
    <property type="entry name" value="RNaseH_domain"/>
</dbReference>
<dbReference type="EMBL" id="JACRTA010000001">
    <property type="protein sequence ID" value="MBC8567769.1"/>
    <property type="molecule type" value="Genomic_DNA"/>
</dbReference>
<comment type="cofactor">
    <cofactor evidence="2">
        <name>Mg(2+)</name>
        <dbReference type="ChEBI" id="CHEBI:18420"/>
    </cofactor>
</comment>
<dbReference type="InterPro" id="IPR012337">
    <property type="entry name" value="RNaseH-like_sf"/>
</dbReference>
<comment type="similarity">
    <text evidence="3">Belongs to the RNase H family.</text>
</comment>
<dbReference type="GO" id="GO:0043137">
    <property type="term" value="P:DNA replication, removal of RNA primer"/>
    <property type="evidence" value="ECO:0007669"/>
    <property type="project" value="TreeGrafter"/>
</dbReference>
<dbReference type="GO" id="GO:0003676">
    <property type="term" value="F:nucleic acid binding"/>
    <property type="evidence" value="ECO:0007669"/>
    <property type="project" value="InterPro"/>
</dbReference>
<keyword evidence="10" id="KW-0460">Magnesium</keyword>
<comment type="caution">
    <text evidence="12">The sequence shown here is derived from an EMBL/GenBank/DDBJ whole genome shotgun (WGS) entry which is preliminary data.</text>
</comment>
<dbReference type="InterPro" id="IPR036397">
    <property type="entry name" value="RNaseH_sf"/>
</dbReference>
<dbReference type="InterPro" id="IPR022892">
    <property type="entry name" value="RNaseHI"/>
</dbReference>
<organism evidence="12 13">
    <name type="scientific">Lentihominibacter hominis</name>
    <dbReference type="NCBI Taxonomy" id="2763645"/>
    <lineage>
        <taxon>Bacteria</taxon>
        <taxon>Bacillati</taxon>
        <taxon>Bacillota</taxon>
        <taxon>Clostridia</taxon>
        <taxon>Peptostreptococcales</taxon>
        <taxon>Anaerovoracaceae</taxon>
        <taxon>Lentihominibacter</taxon>
    </lineage>
</organism>
<accession>A0A926E8N6</accession>
<evidence type="ECO:0000256" key="1">
    <source>
        <dbReference type="ARBA" id="ARBA00000077"/>
    </source>
</evidence>
<evidence type="ECO:0000256" key="6">
    <source>
        <dbReference type="ARBA" id="ARBA00022722"/>
    </source>
</evidence>
<keyword evidence="6" id="KW-0540">Nuclease</keyword>
<evidence type="ECO:0000259" key="11">
    <source>
        <dbReference type="PROSITE" id="PS50879"/>
    </source>
</evidence>
<dbReference type="GO" id="GO:0046872">
    <property type="term" value="F:metal ion binding"/>
    <property type="evidence" value="ECO:0007669"/>
    <property type="project" value="UniProtKB-KW"/>
</dbReference>
<evidence type="ECO:0000256" key="8">
    <source>
        <dbReference type="ARBA" id="ARBA00022759"/>
    </source>
</evidence>
<comment type="subunit">
    <text evidence="4">Monomer.</text>
</comment>
<evidence type="ECO:0000313" key="13">
    <source>
        <dbReference type="Proteomes" id="UP000610862"/>
    </source>
</evidence>
<keyword evidence="9" id="KW-0378">Hydrolase</keyword>
<dbReference type="Proteomes" id="UP000610862">
    <property type="component" value="Unassembled WGS sequence"/>
</dbReference>
<evidence type="ECO:0000256" key="9">
    <source>
        <dbReference type="ARBA" id="ARBA00022801"/>
    </source>
</evidence>
<keyword evidence="7" id="KW-0479">Metal-binding</keyword>
<feature type="domain" description="RNase H type-1" evidence="11">
    <location>
        <begin position="3"/>
        <end position="150"/>
    </location>
</feature>
<evidence type="ECO:0000256" key="3">
    <source>
        <dbReference type="ARBA" id="ARBA00005300"/>
    </source>
</evidence>
<sequence>MRDDKILRIYTDGGCSGNQNDENLGGWGAVMEFGTACKEIYGSERNTTNNRMEMTALLEAFKAVKKEGQIIHVFSDSSYLMDCFRKKWYEVWQKNGWKTSAKKNVENQDLWKQLIPYTQRHTISFYRVKGHVNLDSKSVDFDKLYSKFIQWNGSEFSYDDFTYVTAKNNRADELANMGIDELR</sequence>
<evidence type="ECO:0000256" key="2">
    <source>
        <dbReference type="ARBA" id="ARBA00001946"/>
    </source>
</evidence>
<keyword evidence="8" id="KW-0255">Endonuclease</keyword>
<dbReference type="CDD" id="cd09278">
    <property type="entry name" value="RNase_HI_prokaryote_like"/>
    <property type="match status" value="1"/>
</dbReference>
<protein>
    <recommendedName>
        <fullName evidence="5">ribonuclease H</fullName>
        <ecNumber evidence="5">3.1.26.4</ecNumber>
    </recommendedName>
</protein>
<dbReference type="Gene3D" id="3.30.420.10">
    <property type="entry name" value="Ribonuclease H-like superfamily/Ribonuclease H"/>
    <property type="match status" value="1"/>
</dbReference>
<evidence type="ECO:0000256" key="10">
    <source>
        <dbReference type="ARBA" id="ARBA00022842"/>
    </source>
</evidence>
<dbReference type="GO" id="GO:0004523">
    <property type="term" value="F:RNA-DNA hybrid ribonuclease activity"/>
    <property type="evidence" value="ECO:0007669"/>
    <property type="project" value="UniProtKB-EC"/>
</dbReference>
<proteinExistence type="inferred from homology"/>
<dbReference type="AlphaFoldDB" id="A0A926E8N6"/>
<name>A0A926E8N6_9FIRM</name>
<dbReference type="Pfam" id="PF00075">
    <property type="entry name" value="RNase_H"/>
    <property type="match status" value="1"/>
</dbReference>
<gene>
    <name evidence="12" type="ORF">H8692_03195</name>
</gene>